<keyword evidence="3" id="KW-1185">Reference proteome</keyword>
<dbReference type="Proteomes" id="UP001165065">
    <property type="component" value="Unassembled WGS sequence"/>
</dbReference>
<gene>
    <name evidence="2" type="ORF">TrCOL_g9298</name>
</gene>
<dbReference type="AlphaFoldDB" id="A0A9W7GKA7"/>
<evidence type="ECO:0000313" key="2">
    <source>
        <dbReference type="EMBL" id="GMI45788.1"/>
    </source>
</evidence>
<proteinExistence type="predicted"/>
<comment type="caution">
    <text evidence="2">The sequence shown here is derived from an EMBL/GenBank/DDBJ whole genome shotgun (WGS) entry which is preliminary data.</text>
</comment>
<dbReference type="SUPFAM" id="SSF54534">
    <property type="entry name" value="FKBP-like"/>
    <property type="match status" value="1"/>
</dbReference>
<dbReference type="GO" id="GO:0003755">
    <property type="term" value="F:peptidyl-prolyl cis-trans isomerase activity"/>
    <property type="evidence" value="ECO:0007669"/>
    <property type="project" value="InterPro"/>
</dbReference>
<reference evidence="3" key="1">
    <citation type="journal article" date="2023" name="Commun. Biol.">
        <title>Genome analysis of Parmales, the sister group of diatoms, reveals the evolutionary specialization of diatoms from phago-mixotrophs to photoautotrophs.</title>
        <authorList>
            <person name="Ban H."/>
            <person name="Sato S."/>
            <person name="Yoshikawa S."/>
            <person name="Yamada K."/>
            <person name="Nakamura Y."/>
            <person name="Ichinomiya M."/>
            <person name="Sato N."/>
            <person name="Blanc-Mathieu R."/>
            <person name="Endo H."/>
            <person name="Kuwata A."/>
            <person name="Ogata H."/>
        </authorList>
    </citation>
    <scope>NUCLEOTIDE SEQUENCE [LARGE SCALE GENOMIC DNA]</scope>
</reference>
<name>A0A9W7GKA7_9STRA</name>
<sequence>MRVGGRRRVIVPPKLGYALGGGPVPRGARERRKLNKLIDKMNDEGGGRFVFDVELLGVNEDEGDVGLYDDDVVGVEDFEKLKENVRRMSTKGQTGEEELLEDMKGEKGVLEPDRR</sequence>
<organism evidence="2 3">
    <name type="scientific">Triparma columacea</name>
    <dbReference type="NCBI Taxonomy" id="722753"/>
    <lineage>
        <taxon>Eukaryota</taxon>
        <taxon>Sar</taxon>
        <taxon>Stramenopiles</taxon>
        <taxon>Ochrophyta</taxon>
        <taxon>Bolidophyceae</taxon>
        <taxon>Parmales</taxon>
        <taxon>Triparmaceae</taxon>
        <taxon>Triparma</taxon>
    </lineage>
</organism>
<protein>
    <submittedName>
        <fullName evidence="2">Uncharacterized protein</fullName>
    </submittedName>
</protein>
<evidence type="ECO:0000256" key="1">
    <source>
        <dbReference type="SAM" id="MobiDB-lite"/>
    </source>
</evidence>
<dbReference type="EMBL" id="BRYA01000264">
    <property type="protein sequence ID" value="GMI45788.1"/>
    <property type="molecule type" value="Genomic_DNA"/>
</dbReference>
<dbReference type="Gene3D" id="3.10.50.40">
    <property type="match status" value="1"/>
</dbReference>
<feature type="compositionally biased region" description="Basic and acidic residues" evidence="1">
    <location>
        <begin position="101"/>
        <end position="115"/>
    </location>
</feature>
<evidence type="ECO:0000313" key="3">
    <source>
        <dbReference type="Proteomes" id="UP001165065"/>
    </source>
</evidence>
<dbReference type="InterPro" id="IPR046357">
    <property type="entry name" value="PPIase_dom_sf"/>
</dbReference>
<dbReference type="OrthoDB" id="10615187at2759"/>
<accession>A0A9W7GKA7</accession>
<feature type="region of interest" description="Disordered" evidence="1">
    <location>
        <begin position="86"/>
        <end position="115"/>
    </location>
</feature>